<gene>
    <name evidence="1" type="ORF">LMG28140_03909</name>
</gene>
<dbReference type="RefSeq" id="WP_201643903.1">
    <property type="nucleotide sequence ID" value="NZ_CAJHCP010000008.1"/>
</dbReference>
<proteinExistence type="predicted"/>
<dbReference type="Proteomes" id="UP000598032">
    <property type="component" value="Unassembled WGS sequence"/>
</dbReference>
<dbReference type="EMBL" id="CAJHCP010000008">
    <property type="protein sequence ID" value="CAD6543362.1"/>
    <property type="molecule type" value="Genomic_DNA"/>
</dbReference>
<accession>A0ABN7HXQ1</accession>
<protein>
    <submittedName>
        <fullName evidence="1">Uncharacterized protein</fullName>
    </submittedName>
</protein>
<evidence type="ECO:0000313" key="1">
    <source>
        <dbReference type="EMBL" id="CAD6543362.1"/>
    </source>
</evidence>
<sequence>MGTNLKALIKRSTSLSAERSSVLTAADMAANSHRYSQPLWSSEAMESDHLLDERLNGPPFPETLISIAVKSALLIEDERRRMMMLNDAVDGLDDARDKKVLSEEEFQKLPWRSDPAARYR</sequence>
<reference evidence="1 2" key="1">
    <citation type="submission" date="2020-10" db="EMBL/GenBank/DDBJ databases">
        <authorList>
            <person name="Peeters C."/>
        </authorList>
    </citation>
    <scope>NUCLEOTIDE SEQUENCE [LARGE SCALE GENOMIC DNA]</scope>
    <source>
        <strain evidence="1 2">LMG 28140</strain>
    </source>
</reference>
<comment type="caution">
    <text evidence="1">The sequence shown here is derived from an EMBL/GenBank/DDBJ whole genome shotgun (WGS) entry which is preliminary data.</text>
</comment>
<keyword evidence="2" id="KW-1185">Reference proteome</keyword>
<name>A0ABN7HXQ1_9BURK</name>
<evidence type="ECO:0000313" key="2">
    <source>
        <dbReference type="Proteomes" id="UP000598032"/>
    </source>
</evidence>
<organism evidence="1 2">
    <name type="scientific">Paraburkholderia metrosideri</name>
    <dbReference type="NCBI Taxonomy" id="580937"/>
    <lineage>
        <taxon>Bacteria</taxon>
        <taxon>Pseudomonadati</taxon>
        <taxon>Pseudomonadota</taxon>
        <taxon>Betaproteobacteria</taxon>
        <taxon>Burkholderiales</taxon>
        <taxon>Burkholderiaceae</taxon>
        <taxon>Paraburkholderia</taxon>
    </lineage>
</organism>